<reference evidence="2 3" key="1">
    <citation type="submission" date="2018-06" db="EMBL/GenBank/DDBJ databases">
        <authorList>
            <consortium name="Pathogen Informatics"/>
            <person name="Doyle S."/>
        </authorList>
    </citation>
    <scope>NUCLEOTIDE SEQUENCE [LARGE SCALE GENOMIC DNA]</scope>
    <source>
        <strain evidence="2 3">NCTC13163</strain>
    </source>
</reference>
<gene>
    <name evidence="2" type="ORF">NCTC13163_01687</name>
</gene>
<dbReference type="InterPro" id="IPR011060">
    <property type="entry name" value="RibuloseP-bd_barrel"/>
</dbReference>
<dbReference type="OrthoDB" id="5581965at2"/>
<dbReference type="SUPFAM" id="SSF51366">
    <property type="entry name" value="Ribulose-phoshate binding barrel"/>
    <property type="match status" value="1"/>
</dbReference>
<proteinExistence type="predicted"/>
<evidence type="ECO:0000259" key="1">
    <source>
        <dbReference type="Pfam" id="PF25509"/>
    </source>
</evidence>
<dbReference type="Proteomes" id="UP000254060">
    <property type="component" value="Unassembled WGS sequence"/>
</dbReference>
<sequence length="307" mass="33398">MKRILDCRASDFLTFNRSDLIESIRKAEGRTVLAEVIPTVQPLYPEVTNAELARAFGADMILLNMFDVFHPYVKGLESHALFGNDPEETMSDNPILELKRLVGLPIGVNLEPVDFSEKSSEMHDVKHGRLATREAFAKASELGIDFICLTGNPNTGVTNEAIEQAIISARQEFAGVIIAGKMHQAGVGRVLDREAYTRFAEAGADIILIPAPGTVPGVREDEFFEVTRDIQALNKLVVAAIGTSQEGADEATIREIALSSKRGGTDVFHIGDAGLSGIATPENIQALSIAIRGRRHTYIRMATSVNR</sequence>
<dbReference type="STRING" id="1397694.GCA_000702585_02183"/>
<evidence type="ECO:0000313" key="2">
    <source>
        <dbReference type="EMBL" id="STO08317.1"/>
    </source>
</evidence>
<evidence type="ECO:0000313" key="3">
    <source>
        <dbReference type="Proteomes" id="UP000254060"/>
    </source>
</evidence>
<dbReference type="RefSeq" id="WP_029335254.1">
    <property type="nucleotide sequence ID" value="NZ_UGGP01000001.1"/>
</dbReference>
<dbReference type="AlphaFoldDB" id="A0A377FU26"/>
<feature type="domain" description="DUF7916" evidence="1">
    <location>
        <begin position="5"/>
        <end position="307"/>
    </location>
</feature>
<name>A0A377FU26_9BACL</name>
<organism evidence="2 3">
    <name type="scientific">Exiguobacterium aurantiacum</name>
    <dbReference type="NCBI Taxonomy" id="33987"/>
    <lineage>
        <taxon>Bacteria</taxon>
        <taxon>Bacillati</taxon>
        <taxon>Bacillota</taxon>
        <taxon>Bacilli</taxon>
        <taxon>Bacillales</taxon>
        <taxon>Bacillales Family XII. Incertae Sedis</taxon>
        <taxon>Exiguobacterium</taxon>
    </lineage>
</organism>
<dbReference type="InterPro" id="IPR057238">
    <property type="entry name" value="DUF7916"/>
</dbReference>
<dbReference type="EMBL" id="UGGP01000001">
    <property type="protein sequence ID" value="STO08317.1"/>
    <property type="molecule type" value="Genomic_DNA"/>
</dbReference>
<accession>A0A377FU26</accession>
<dbReference type="Pfam" id="PF25509">
    <property type="entry name" value="DUF7916"/>
    <property type="match status" value="1"/>
</dbReference>
<protein>
    <recommendedName>
        <fullName evidence="1">DUF7916 domain-containing protein</fullName>
    </recommendedName>
</protein>